<dbReference type="OrthoDB" id="941624at2759"/>
<dbReference type="PANTHER" id="PTHR12817">
    <property type="entry name" value="TRAFFICKING PROTEIN PARTICLE COMPLEX SUBUNIT 6B"/>
    <property type="match status" value="1"/>
</dbReference>
<dbReference type="SUPFAM" id="SSF111126">
    <property type="entry name" value="Ligand-binding domain in the NO signalling and Golgi transport"/>
    <property type="match status" value="1"/>
</dbReference>
<dbReference type="GO" id="GO:0005802">
    <property type="term" value="C:trans-Golgi network"/>
    <property type="evidence" value="ECO:0007669"/>
    <property type="project" value="TreeGrafter"/>
</dbReference>
<dbReference type="EMBL" id="LCZI01000710">
    <property type="protein sequence ID" value="KKZ64985.1"/>
    <property type="molecule type" value="Genomic_DNA"/>
</dbReference>
<evidence type="ECO:0000313" key="3">
    <source>
        <dbReference type="Proteomes" id="UP000034164"/>
    </source>
</evidence>
<dbReference type="FunFam" id="3.30.1380.20:FF:000020">
    <property type="entry name" value="Trafficking protein particle complex subunit 6B"/>
    <property type="match status" value="1"/>
</dbReference>
<name>A0A0G2I449_9EURO</name>
<dbReference type="GO" id="GO:0006888">
    <property type="term" value="P:endoplasmic reticulum to Golgi vesicle-mediated transport"/>
    <property type="evidence" value="ECO:0007669"/>
    <property type="project" value="TreeGrafter"/>
</dbReference>
<dbReference type="Pfam" id="PF04051">
    <property type="entry name" value="TRAPP"/>
    <property type="match status" value="1"/>
</dbReference>
<dbReference type="VEuPathDB" id="FungiDB:EMCG_09111"/>
<organism evidence="2 3">
    <name type="scientific">[Emmonsia] crescens</name>
    <dbReference type="NCBI Taxonomy" id="73230"/>
    <lineage>
        <taxon>Eukaryota</taxon>
        <taxon>Fungi</taxon>
        <taxon>Dikarya</taxon>
        <taxon>Ascomycota</taxon>
        <taxon>Pezizomycotina</taxon>
        <taxon>Eurotiomycetes</taxon>
        <taxon>Eurotiomycetidae</taxon>
        <taxon>Onygenales</taxon>
        <taxon>Ajellomycetaceae</taxon>
        <taxon>Emergomyces</taxon>
    </lineage>
</organism>
<dbReference type="AlphaFoldDB" id="A0A0G2I449"/>
<sequence length="206" mass="23411">MSFDTPLPPFNASDPHARFLSASCLDLLLIELVPMAERLAEELSGVEGKLDEEEHREATFYRLETLGFRVGQGLAERFSRDRPRFTDNLDVIKFLCKDFWTILFRKQIDNLKTNHRGVYVLTDNAFRPFTRMSMSNRNEAIAKAQAYLWFPCGIIRGGLASMGINATVQAESSDLPGATFQIKTIQVAQPTQQQQQQLQQLQQPKS</sequence>
<evidence type="ECO:0008006" key="4">
    <source>
        <dbReference type="Google" id="ProtNLM"/>
    </source>
</evidence>
<dbReference type="PANTHER" id="PTHR12817:SF0">
    <property type="entry name" value="GEO08327P1"/>
    <property type="match status" value="1"/>
</dbReference>
<evidence type="ECO:0000256" key="1">
    <source>
        <dbReference type="ARBA" id="ARBA00006218"/>
    </source>
</evidence>
<dbReference type="Proteomes" id="UP000034164">
    <property type="component" value="Unassembled WGS sequence"/>
</dbReference>
<dbReference type="InterPro" id="IPR037992">
    <property type="entry name" value="TRAPPC6/Trs33"/>
</dbReference>
<comment type="caution">
    <text evidence="2">The sequence shown here is derived from an EMBL/GenBank/DDBJ whole genome shotgun (WGS) entry which is preliminary data.</text>
</comment>
<evidence type="ECO:0000313" key="2">
    <source>
        <dbReference type="EMBL" id="KKZ64985.1"/>
    </source>
</evidence>
<comment type="similarity">
    <text evidence="1">Belongs to the TRAPP small subunits family. BET3 subfamily.</text>
</comment>
<proteinExistence type="inferred from homology"/>
<protein>
    <recommendedName>
        <fullName evidence="4">Trafficking protein particle complex subunit 6B</fullName>
    </recommendedName>
</protein>
<dbReference type="InterPro" id="IPR007194">
    <property type="entry name" value="TRAPP_component"/>
</dbReference>
<dbReference type="InterPro" id="IPR024096">
    <property type="entry name" value="NO_sig/Golgi_transp_ligand-bd"/>
</dbReference>
<dbReference type="CDD" id="cd14944">
    <property type="entry name" value="TRAPPC6A_Trs33"/>
    <property type="match status" value="1"/>
</dbReference>
<gene>
    <name evidence="2" type="ORF">EMCG_09111</name>
</gene>
<accession>A0A0G2I449</accession>
<dbReference type="GO" id="GO:0005801">
    <property type="term" value="C:cis-Golgi network"/>
    <property type="evidence" value="ECO:0007669"/>
    <property type="project" value="TreeGrafter"/>
</dbReference>
<reference evidence="3" key="1">
    <citation type="journal article" date="2015" name="PLoS Genet.">
        <title>The dynamic genome and transcriptome of the human fungal pathogen Blastomyces and close relative Emmonsia.</title>
        <authorList>
            <person name="Munoz J.F."/>
            <person name="Gauthier G.M."/>
            <person name="Desjardins C.A."/>
            <person name="Gallo J.E."/>
            <person name="Holder J."/>
            <person name="Sullivan T.D."/>
            <person name="Marty A.J."/>
            <person name="Carmen J.C."/>
            <person name="Chen Z."/>
            <person name="Ding L."/>
            <person name="Gujja S."/>
            <person name="Magrini V."/>
            <person name="Misas E."/>
            <person name="Mitreva M."/>
            <person name="Priest M."/>
            <person name="Saif S."/>
            <person name="Whiston E.A."/>
            <person name="Young S."/>
            <person name="Zeng Q."/>
            <person name="Goldman W.E."/>
            <person name="Mardis E.R."/>
            <person name="Taylor J.W."/>
            <person name="McEwen J.G."/>
            <person name="Clay O.K."/>
            <person name="Klein B.S."/>
            <person name="Cuomo C.A."/>
        </authorList>
    </citation>
    <scope>NUCLEOTIDE SEQUENCE [LARGE SCALE GENOMIC DNA]</scope>
    <source>
        <strain evidence="3">UAMH 3008</strain>
    </source>
</reference>
<dbReference type="Gene3D" id="3.30.1380.20">
    <property type="entry name" value="Trafficking protein particle complex subunit 3"/>
    <property type="match status" value="1"/>
</dbReference>
<dbReference type="GO" id="GO:0030008">
    <property type="term" value="C:TRAPP complex"/>
    <property type="evidence" value="ECO:0007669"/>
    <property type="project" value="TreeGrafter"/>
</dbReference>